<proteinExistence type="predicted"/>
<organism evidence="1 2">
    <name type="scientific">Halogeometricum borinquense (strain ATCC 700274 / DSM 11551 / JCM 10706 / KCTC 4070 / PR3)</name>
    <dbReference type="NCBI Taxonomy" id="469382"/>
    <lineage>
        <taxon>Archaea</taxon>
        <taxon>Methanobacteriati</taxon>
        <taxon>Methanobacteriota</taxon>
        <taxon>Stenosarchaea group</taxon>
        <taxon>Halobacteria</taxon>
        <taxon>Halobacteriales</taxon>
        <taxon>Haloferacaceae</taxon>
        <taxon>Halogeometricum</taxon>
    </lineage>
</organism>
<accession>L9V4T2</accession>
<evidence type="ECO:0000313" key="1">
    <source>
        <dbReference type="EMBL" id="ELY31383.1"/>
    </source>
</evidence>
<dbReference type="EMBL" id="AOHT01000005">
    <property type="protein sequence ID" value="ELY31383.1"/>
    <property type="molecule type" value="Genomic_DNA"/>
</dbReference>
<name>L9V4T2_HALBP</name>
<dbReference type="AlphaFoldDB" id="L9V4T2"/>
<gene>
    <name evidence="1" type="ORF">C499_01305</name>
</gene>
<protein>
    <submittedName>
        <fullName evidence="1">Uncharacterized protein</fullName>
    </submittedName>
</protein>
<dbReference type="Proteomes" id="UP000011585">
    <property type="component" value="Unassembled WGS sequence"/>
</dbReference>
<evidence type="ECO:0000313" key="2">
    <source>
        <dbReference type="Proteomes" id="UP000011585"/>
    </source>
</evidence>
<sequence>MPTANQTDVAVLISREVGVELTSPVVVRLFRAGVLPTGGAELLPYEPFETLVHRYPALGTPGL</sequence>
<comment type="caution">
    <text evidence="1">The sequence shown here is derived from an EMBL/GenBank/DDBJ whole genome shotgun (WGS) entry which is preliminary data.</text>
</comment>
<reference evidence="1 2" key="1">
    <citation type="journal article" date="2014" name="PLoS Genet.">
        <title>Phylogenetically driven sequencing of extremely halophilic archaea reveals strategies for static and dynamic osmo-response.</title>
        <authorList>
            <person name="Becker E.A."/>
            <person name="Seitzer P.M."/>
            <person name="Tritt A."/>
            <person name="Larsen D."/>
            <person name="Krusor M."/>
            <person name="Yao A.I."/>
            <person name="Wu D."/>
            <person name="Madern D."/>
            <person name="Eisen J.A."/>
            <person name="Darling A.E."/>
            <person name="Facciotti M.T."/>
        </authorList>
    </citation>
    <scope>NUCLEOTIDE SEQUENCE [LARGE SCALE GENOMIC DNA]</scope>
    <source>
        <strain evidence="1 2">DSM 11551</strain>
    </source>
</reference>